<feature type="coiled-coil region" evidence="1">
    <location>
        <begin position="15"/>
        <end position="49"/>
    </location>
</feature>
<protein>
    <submittedName>
        <fullName evidence="6">IS66 family transposase ISSwo2</fullName>
    </submittedName>
</protein>
<feature type="domain" description="Transposase IS66 C-terminal" evidence="5">
    <location>
        <begin position="481"/>
        <end position="521"/>
    </location>
</feature>
<dbReference type="Pfam" id="PF13005">
    <property type="entry name" value="zf-IS66"/>
    <property type="match status" value="1"/>
</dbReference>
<dbReference type="Pfam" id="PF13007">
    <property type="entry name" value="LZ_Tnp_IS66"/>
    <property type="match status" value="1"/>
</dbReference>
<dbReference type="Pfam" id="PF13817">
    <property type="entry name" value="DDE_Tnp_IS66_C"/>
    <property type="match status" value="1"/>
</dbReference>
<feature type="domain" description="Transposase TnpC homeodomain" evidence="4">
    <location>
        <begin position="45"/>
        <end position="116"/>
    </location>
</feature>
<dbReference type="NCBIfam" id="NF033517">
    <property type="entry name" value="transpos_IS66"/>
    <property type="match status" value="1"/>
</dbReference>
<evidence type="ECO:0000259" key="3">
    <source>
        <dbReference type="Pfam" id="PF13005"/>
    </source>
</evidence>
<evidence type="ECO:0000259" key="4">
    <source>
        <dbReference type="Pfam" id="PF13007"/>
    </source>
</evidence>
<comment type="caution">
    <text evidence="6">The sequence shown here is derived from an EMBL/GenBank/DDBJ whole genome shotgun (WGS) entry which is preliminary data.</text>
</comment>
<evidence type="ECO:0000256" key="1">
    <source>
        <dbReference type="SAM" id="Coils"/>
    </source>
</evidence>
<dbReference type="InterPro" id="IPR039552">
    <property type="entry name" value="IS66_C"/>
</dbReference>
<dbReference type="EMBL" id="VSSQ01007267">
    <property type="protein sequence ID" value="MPM35378.1"/>
    <property type="molecule type" value="Genomic_DNA"/>
</dbReference>
<keyword evidence="1" id="KW-0175">Coiled coil</keyword>
<evidence type="ECO:0000259" key="2">
    <source>
        <dbReference type="Pfam" id="PF03050"/>
    </source>
</evidence>
<feature type="domain" description="Transposase IS66 central" evidence="2">
    <location>
        <begin position="189"/>
        <end position="474"/>
    </location>
</feature>
<dbReference type="InterPro" id="IPR004291">
    <property type="entry name" value="Transposase_IS66_central"/>
</dbReference>
<name>A0A644Z531_9ZZZZ</name>
<dbReference type="InterPro" id="IPR052344">
    <property type="entry name" value="Transposase-related"/>
</dbReference>
<dbReference type="AlphaFoldDB" id="A0A644Z531"/>
<dbReference type="InterPro" id="IPR024474">
    <property type="entry name" value="Znf_dom_IS66"/>
</dbReference>
<dbReference type="InterPro" id="IPR024463">
    <property type="entry name" value="Transposase_TnpC_homeodom"/>
</dbReference>
<dbReference type="PANTHER" id="PTHR33678:SF2">
    <property type="match status" value="1"/>
</dbReference>
<evidence type="ECO:0000313" key="6">
    <source>
        <dbReference type="EMBL" id="MPM35378.1"/>
    </source>
</evidence>
<organism evidence="6">
    <name type="scientific">bioreactor metagenome</name>
    <dbReference type="NCBI Taxonomy" id="1076179"/>
    <lineage>
        <taxon>unclassified sequences</taxon>
        <taxon>metagenomes</taxon>
        <taxon>ecological metagenomes</taxon>
    </lineage>
</organism>
<sequence>MVYNIMSEMIESKDLQQNSASFEELKNKYAMLQHENEILTAKLKWYEEQYKLNQAKRFGKSSDTVPAEQISFLNEAEIVQRPEAEEPELEKIVYERKKRRRGTNKDSFADLPVERIEYDLPIDEQICPVCNGTMHSMSEEVRRELKVIPAQVSIVEHVRKIYTCRACEKAEEKAPIITAPMPAPVISGSFVSPSLLAFIMHQKYVAALPLHRQEQIFKEYGIDISRQSMANWIIKGAELWLEPLYDRMHQYLLKETFLHADESPMRVLTKDGKPTDSKAYMWLYATGRYGRKMALYEYQPSRSGKHAKRFLEGYSGLLQSDDYSGYNSVENVIRVGCFAHARRYYTDALKVIPKGVSIESTYAHQALEFFKELFTLESRWTEISAEKRYENRLKESKPVLEAYLSWLQEAEPKVVKKSKLGQAIAYSLSNWELLTNFMKDGQCELSNNRAERAIKPFVIGRKNFLFAKSPHGAKASAIAYSIAESAKLNGLNTFYYMKYLLEQLPNTRLDRPEALDHLLPWSEEIPAECRLQKKL</sequence>
<feature type="domain" description="Transposase IS66 zinc-finger binding" evidence="3">
    <location>
        <begin position="124"/>
        <end position="168"/>
    </location>
</feature>
<reference evidence="6" key="1">
    <citation type="submission" date="2019-08" db="EMBL/GenBank/DDBJ databases">
        <authorList>
            <person name="Kucharzyk K."/>
            <person name="Murdoch R.W."/>
            <person name="Higgins S."/>
            <person name="Loffler F."/>
        </authorList>
    </citation>
    <scope>NUCLEOTIDE SEQUENCE</scope>
</reference>
<proteinExistence type="predicted"/>
<accession>A0A644Z531</accession>
<dbReference type="PANTHER" id="PTHR33678">
    <property type="entry name" value="BLL1576 PROTEIN"/>
    <property type="match status" value="1"/>
</dbReference>
<gene>
    <name evidence="6" type="ORF">SDC9_81969</name>
</gene>
<dbReference type="Pfam" id="PF03050">
    <property type="entry name" value="DDE_Tnp_IS66"/>
    <property type="match status" value="1"/>
</dbReference>
<evidence type="ECO:0000259" key="5">
    <source>
        <dbReference type="Pfam" id="PF13817"/>
    </source>
</evidence>